<organism evidence="2 3">
    <name type="scientific">Sphingobium nicotianae</name>
    <dbReference type="NCBI Taxonomy" id="2782607"/>
    <lineage>
        <taxon>Bacteria</taxon>
        <taxon>Pseudomonadati</taxon>
        <taxon>Pseudomonadota</taxon>
        <taxon>Alphaproteobacteria</taxon>
        <taxon>Sphingomonadales</taxon>
        <taxon>Sphingomonadaceae</taxon>
        <taxon>Sphingobium</taxon>
    </lineage>
</organism>
<dbReference type="Proteomes" id="UP001138757">
    <property type="component" value="Unassembled WGS sequence"/>
</dbReference>
<dbReference type="RefSeq" id="WP_214624704.1">
    <property type="nucleotide sequence ID" value="NZ_JAHGAW010000011.1"/>
</dbReference>
<evidence type="ECO:0000313" key="3">
    <source>
        <dbReference type="Proteomes" id="UP001138757"/>
    </source>
</evidence>
<dbReference type="Pfam" id="PF20697">
    <property type="entry name" value="NTase-conflict"/>
    <property type="match status" value="1"/>
</dbReference>
<sequence>MGEWTPEAGAAIDLCSRWAREVRAAIPCDIYLFGSAIYQDGDQFDAQMSDLDIVVKFHQDLEATERAKRIEKLRGHKVVLELHMVPHLHRTNCEDPGVSVVPITSLEVLANIHKSRSRHFFTKNVFLDLLSEEESISIPTAGTCSIPDEARQALEYAQDVRNHFLAISANSTGGLAPFDGPDPLPKSLARAAAQLVPEVEAGGRYDTRYGLEYLWDELSRRRSESPELRQLHRKISIRRGGRGHRQPLSDFDQLLLAEVLHDRAAAAPLAPMATWEIRFGGATLTAGERERLLEDLRSLVPDAEVLGVFEGSIIVRLRSSKRSFLTMRRLLDLHVLPRFFKVEKVDLLDLENGEKIAGFSAHGAIDRISERISEWRPQSREGSAETESSLARWLADWLANDDQLSSATLAREALIGEFGRPLRADILLQFPQFGADQRVVIELVRLRHRRDFFSQLGRAQRLGVPTILVLVGISDELASLESDIRALSTVDANIRVVPVALDNG</sequence>
<comment type="caution">
    <text evidence="2">The sequence shown here is derived from an EMBL/GenBank/DDBJ whole genome shotgun (WGS) entry which is preliminary data.</text>
</comment>
<name>A0A9X1ISP5_9SPHN</name>
<gene>
    <name evidence="2" type="ORF">KK488_15930</name>
</gene>
<dbReference type="EMBL" id="JAHGAW010000011">
    <property type="protein sequence ID" value="MBT2188445.1"/>
    <property type="molecule type" value="Genomic_DNA"/>
</dbReference>
<reference evidence="2" key="1">
    <citation type="submission" date="2021-05" db="EMBL/GenBank/DDBJ databases">
        <title>Genome of Sphingobium sp. strain.</title>
        <authorList>
            <person name="Fan R."/>
        </authorList>
    </citation>
    <scope>NUCLEOTIDE SEQUENCE</scope>
    <source>
        <strain evidence="2">H33</strain>
    </source>
</reference>
<dbReference type="InterPro" id="IPR049153">
    <property type="entry name" value="NTase-conflict"/>
</dbReference>
<feature type="domain" description="Pol beta superfamily nucleotidyltransferase in conflict systems" evidence="1">
    <location>
        <begin position="14"/>
        <end position="265"/>
    </location>
</feature>
<proteinExistence type="predicted"/>
<keyword evidence="3" id="KW-1185">Reference proteome</keyword>
<dbReference type="AlphaFoldDB" id="A0A9X1ISP5"/>
<protein>
    <recommendedName>
        <fullName evidence="1">Pol beta superfamily nucleotidyltransferase in conflict systems domain-containing protein</fullName>
    </recommendedName>
</protein>
<evidence type="ECO:0000313" key="2">
    <source>
        <dbReference type="EMBL" id="MBT2188445.1"/>
    </source>
</evidence>
<accession>A0A9X1ISP5</accession>
<evidence type="ECO:0000259" key="1">
    <source>
        <dbReference type="Pfam" id="PF20697"/>
    </source>
</evidence>